<proteinExistence type="predicted"/>
<evidence type="ECO:0000313" key="2">
    <source>
        <dbReference type="EnsemblPlants" id="cds.evm.model.08.164"/>
    </source>
</evidence>
<name>A0A803Q9B7_CANSA</name>
<keyword evidence="3" id="KW-1185">Reference proteome</keyword>
<reference evidence="2" key="1">
    <citation type="submission" date="2018-11" db="EMBL/GenBank/DDBJ databases">
        <authorList>
            <person name="Grassa J C."/>
        </authorList>
    </citation>
    <scope>NUCLEOTIDE SEQUENCE [LARGE SCALE GENOMIC DNA]</scope>
</reference>
<protein>
    <recommendedName>
        <fullName evidence="1">Endonuclease/exonuclease/phosphatase domain-containing protein</fullName>
    </recommendedName>
</protein>
<dbReference type="AlphaFoldDB" id="A0A803Q9B7"/>
<dbReference type="Gramene" id="evm.model.08.164">
    <property type="protein sequence ID" value="cds.evm.model.08.164"/>
    <property type="gene ID" value="evm.TU.08.164"/>
</dbReference>
<evidence type="ECO:0000313" key="3">
    <source>
        <dbReference type="Proteomes" id="UP000596661"/>
    </source>
</evidence>
<feature type="domain" description="Endonuclease/exonuclease/phosphatase" evidence="1">
    <location>
        <begin position="58"/>
        <end position="182"/>
    </location>
</feature>
<dbReference type="Gene3D" id="3.60.10.10">
    <property type="entry name" value="Endonuclease/exonuclease/phosphatase"/>
    <property type="match status" value="1"/>
</dbReference>
<dbReference type="OMA" id="IMERHAI"/>
<sequence length="424" mass="48522">MASVWRQLGFAGASVVSSIGTAGGLCLCWKEGVYLEILSNSLSMISVRFSGVLNGPFWTAYCVYAPPVRGDRATFWDSLSLEVAAANNPWIVMGDLNMMTDQSEKFGGTSLSYTDCQGLRDFLEITGGVDLGSVGVFYTWSNGRDFQNLIRERLDRVIGDTSWIMSFPKAGVRTLPIKDSDHAPILLDLLFDRERFFTPFRFLDAWTRDPRCREVIQKAWELVVTGTRSFQLMSRLKESRKLLSKWNREVFGFCKAKLSMLEKLLVEVQSRTPTQDNLKLEADILLELEEVTKREQEIWRQKSRELWLQNGDRNTRFFHASTIIRRKRNFIGAVSDDGLEWIMERHAIGQYFRLRFMNVYSSSHCSPDLISEIFEGIAPAVTDAENFDLMRIPSRSEIKDVVWSLGQLKAPGPDEMPGRFYRAH</sequence>
<dbReference type="PANTHER" id="PTHR33710:SF77">
    <property type="entry name" value="DNASE I-LIKE SUPERFAMILY PROTEIN"/>
    <property type="match status" value="1"/>
</dbReference>
<organism evidence="2 3">
    <name type="scientific">Cannabis sativa</name>
    <name type="common">Hemp</name>
    <name type="synonym">Marijuana</name>
    <dbReference type="NCBI Taxonomy" id="3483"/>
    <lineage>
        <taxon>Eukaryota</taxon>
        <taxon>Viridiplantae</taxon>
        <taxon>Streptophyta</taxon>
        <taxon>Embryophyta</taxon>
        <taxon>Tracheophyta</taxon>
        <taxon>Spermatophyta</taxon>
        <taxon>Magnoliopsida</taxon>
        <taxon>eudicotyledons</taxon>
        <taxon>Gunneridae</taxon>
        <taxon>Pentapetalae</taxon>
        <taxon>rosids</taxon>
        <taxon>fabids</taxon>
        <taxon>Rosales</taxon>
        <taxon>Cannabaceae</taxon>
        <taxon>Cannabis</taxon>
    </lineage>
</organism>
<dbReference type="InterPro" id="IPR005135">
    <property type="entry name" value="Endo/exonuclease/phosphatase"/>
</dbReference>
<dbReference type="Pfam" id="PF03372">
    <property type="entry name" value="Exo_endo_phos"/>
    <property type="match status" value="1"/>
</dbReference>
<dbReference type="EMBL" id="UZAU01000679">
    <property type="status" value="NOT_ANNOTATED_CDS"/>
    <property type="molecule type" value="Genomic_DNA"/>
</dbReference>
<dbReference type="PANTHER" id="PTHR33710">
    <property type="entry name" value="BNAC02G09200D PROTEIN"/>
    <property type="match status" value="1"/>
</dbReference>
<accession>A0A803Q9B7</accession>
<reference evidence="2" key="2">
    <citation type="submission" date="2021-03" db="UniProtKB">
        <authorList>
            <consortium name="EnsemblPlants"/>
        </authorList>
    </citation>
    <scope>IDENTIFICATION</scope>
</reference>
<dbReference type="InterPro" id="IPR036691">
    <property type="entry name" value="Endo/exonu/phosph_ase_sf"/>
</dbReference>
<evidence type="ECO:0000259" key="1">
    <source>
        <dbReference type="Pfam" id="PF03372"/>
    </source>
</evidence>
<dbReference type="EnsemblPlants" id="evm.model.08.164">
    <property type="protein sequence ID" value="cds.evm.model.08.164"/>
    <property type="gene ID" value="evm.TU.08.164"/>
</dbReference>
<dbReference type="SUPFAM" id="SSF56219">
    <property type="entry name" value="DNase I-like"/>
    <property type="match status" value="1"/>
</dbReference>
<dbReference type="Proteomes" id="UP000596661">
    <property type="component" value="Chromosome 8"/>
</dbReference>